<dbReference type="EMBL" id="JBHUDO010000002">
    <property type="protein sequence ID" value="MFD1646207.1"/>
    <property type="molecule type" value="Genomic_DNA"/>
</dbReference>
<protein>
    <submittedName>
        <fullName evidence="11">MMPL family transporter</fullName>
    </submittedName>
</protein>
<evidence type="ECO:0000313" key="11">
    <source>
        <dbReference type="EMBL" id="MFD1646207.1"/>
    </source>
</evidence>
<feature type="coiled-coil region" evidence="7">
    <location>
        <begin position="247"/>
        <end position="295"/>
    </location>
</feature>
<dbReference type="Gene3D" id="1.20.1640.10">
    <property type="entry name" value="Multidrug efflux transporter AcrB transmembrane domain"/>
    <property type="match status" value="2"/>
</dbReference>
<evidence type="ECO:0000256" key="4">
    <source>
        <dbReference type="ARBA" id="ARBA00022692"/>
    </source>
</evidence>
<dbReference type="InterPro" id="IPR000731">
    <property type="entry name" value="SSD"/>
</dbReference>
<feature type="transmembrane region" description="Helical" evidence="9">
    <location>
        <begin position="523"/>
        <end position="545"/>
    </location>
</feature>
<comment type="similarity">
    <text evidence="2">Belongs to the resistance-nodulation-cell division (RND) (TC 2.A.6) family. MmpL subfamily.</text>
</comment>
<evidence type="ECO:0000256" key="8">
    <source>
        <dbReference type="SAM" id="MobiDB-lite"/>
    </source>
</evidence>
<evidence type="ECO:0000259" key="10">
    <source>
        <dbReference type="PROSITE" id="PS50156"/>
    </source>
</evidence>
<feature type="transmembrane region" description="Helical" evidence="9">
    <location>
        <begin position="480"/>
        <end position="502"/>
    </location>
</feature>
<name>A0ABD6DIW7_9EURY</name>
<feature type="region of interest" description="Disordered" evidence="8">
    <location>
        <begin position="1136"/>
        <end position="1181"/>
    </location>
</feature>
<evidence type="ECO:0000256" key="2">
    <source>
        <dbReference type="ARBA" id="ARBA00010157"/>
    </source>
</evidence>
<feature type="coiled-coil region" evidence="7">
    <location>
        <begin position="132"/>
        <end position="187"/>
    </location>
</feature>
<feature type="compositionally biased region" description="Low complexity" evidence="8">
    <location>
        <begin position="1053"/>
        <end position="1070"/>
    </location>
</feature>
<comment type="subcellular location">
    <subcellularLocation>
        <location evidence="1">Cell membrane</location>
        <topology evidence="1">Multi-pass membrane protein</topology>
    </subcellularLocation>
</comment>
<sequence length="1325" mass="140385">MKALRQLTDGITSYSKVIIAVMLVMTVVLGAGAGSVSSESGLSQFESDTPEAAAQTYIGENFTSGDQETQTTQVIVRSEDGNVLSQESLLRSIEFQQTLRDDESINETLIDERPLIGVSNIVAIAAIQGERIAELEAQGAQLQSRQQQLESDQAELEAAFEQLQTDQAALQQRSDDLNATADQLQAALTVIRQVPNASIRTQWEGVEPNGSVTLNETQYAVFEQAGEDIRNATNQSQVQQAYQLGTVGVLQSQYSALEQQGAELQQRAAELQEQREQLEEHGATLQEDFAAFQEQQAALQNASTPTLAEQRERLESMNESELDSVLTTVLSDSDGENGNSPFAGQAVRLMEKDYTPGSTEASARTMVIQQVAQSSSDMGGGAGVGDTTIDAQLEMQEYAQDVDSGEDYLVFGFGIISNEINMSMEDSLAIVGPLAILFVLITLTIAYRDFLDIVLGLFGIGVVLTWTFGFMGYADIPFNQIMIAVPVLLIGLSIDYAIHIFMRQREERLDDDTPSDVRGSMSYALAGVGVALIWVTATTVIGFLSNLTSPLAPIQEFGVVSSFGIVAALVVFGAFIPALKVEFDDLLEGRLGWDRKKRAFGTGGGRFSELLAVGSTLAKKAPVAVILVALLLSVGGAAGATQVDTSFANEDFIADEPPSWMYDLPEPLAPGEYTAKSNLDYVNDNFQREDSQAQVLIKAGGDGTGIDDPATLRALHEQQELLGDDDTYQTPFVGATGEVAYRSPLTVMETVAAENESFNESYRASLGSDGVPEENVTALYDQLFEVAPQQAGDVIYRTGGGEYAAMRLVVPTDAGTTTSEQTEEMRAIATAIEDDGNSVSVIATGSPVVNEVVQGQLLDTVIQSLIITLVAVFAFLMIAYRITEGSATLGVVTLLPVALSVTWILGTMYLIGMPFNVLTGMITSLTVGLGVAYSIHVSERFNLELGRRDTKWEAMDTTITGTGGALLGSAATTVGGFGVLSFAIFPALQQFGVITALTIIYAFLASVLVLPSLLIVWHRYLGPDEVESMFDDDDSEAGDAVPAANGGSDEPATVETTTDGPATTETADTASAVEPAEPRTDATTGTVSDAGTAASADAVPSDDLDLGGDGSDLHAVTEADTATATAGDATALADAETTDDGADTPAVGSARAAGTAAVATDDDTPTATRTVTDERPEPGADFQVSLSIEDVEGRVVLSETVPGTGGRVTTLSPRPTSHSMVGRRLYVAWEFDEPTDLTLVYEATVPTGATAGEELTFDATLSSAAGEATFDGPDALTVTTPFLREALSGPVSRATLDRASDLASEGELTRDELESLYDRWLDGDD</sequence>
<evidence type="ECO:0000256" key="5">
    <source>
        <dbReference type="ARBA" id="ARBA00022989"/>
    </source>
</evidence>
<keyword evidence="4 9" id="KW-0812">Transmembrane</keyword>
<feature type="region of interest" description="Disordered" evidence="8">
    <location>
        <begin position="1030"/>
        <end position="1113"/>
    </location>
</feature>
<accession>A0ABD6DIW7</accession>
<dbReference type="PANTHER" id="PTHR33406">
    <property type="entry name" value="MEMBRANE PROTEIN MJ1562-RELATED"/>
    <property type="match status" value="1"/>
</dbReference>
<dbReference type="PROSITE" id="PS50156">
    <property type="entry name" value="SSD"/>
    <property type="match status" value="2"/>
</dbReference>
<feature type="compositionally biased region" description="Low complexity" evidence="8">
    <location>
        <begin position="1143"/>
        <end position="1170"/>
    </location>
</feature>
<keyword evidence="7" id="KW-0175">Coiled coil</keyword>
<dbReference type="GO" id="GO:0005886">
    <property type="term" value="C:plasma membrane"/>
    <property type="evidence" value="ECO:0007669"/>
    <property type="project" value="UniProtKB-SubCell"/>
</dbReference>
<evidence type="ECO:0000256" key="6">
    <source>
        <dbReference type="ARBA" id="ARBA00023136"/>
    </source>
</evidence>
<dbReference type="Pfam" id="PF03176">
    <property type="entry name" value="MMPL"/>
    <property type="match status" value="2"/>
</dbReference>
<organism evidence="11 12">
    <name type="scientific">Haloarchaeobius litoreus</name>
    <dbReference type="NCBI Taxonomy" id="755306"/>
    <lineage>
        <taxon>Archaea</taxon>
        <taxon>Methanobacteriati</taxon>
        <taxon>Methanobacteriota</taxon>
        <taxon>Stenosarchaea group</taxon>
        <taxon>Halobacteria</taxon>
        <taxon>Halobacteriales</taxon>
        <taxon>Halorubellaceae</taxon>
        <taxon>Haloarchaeobius</taxon>
    </lineage>
</organism>
<gene>
    <name evidence="11" type="ORF">ACFSBL_10985</name>
</gene>
<feature type="transmembrane region" description="Helical" evidence="9">
    <location>
        <begin position="454"/>
        <end position="474"/>
    </location>
</feature>
<feature type="transmembrane region" description="Helical" evidence="9">
    <location>
        <begin position="887"/>
        <end position="911"/>
    </location>
</feature>
<dbReference type="SUPFAM" id="SSF82866">
    <property type="entry name" value="Multidrug efflux transporter AcrB transmembrane domain"/>
    <property type="match status" value="2"/>
</dbReference>
<keyword evidence="6 9" id="KW-0472">Membrane</keyword>
<keyword evidence="5 9" id="KW-1133">Transmembrane helix</keyword>
<keyword evidence="12" id="KW-1185">Reference proteome</keyword>
<feature type="transmembrane region" description="Helical" evidence="9">
    <location>
        <begin position="958"/>
        <end position="985"/>
    </location>
</feature>
<feature type="domain" description="SSD" evidence="10">
    <location>
        <begin position="454"/>
        <end position="582"/>
    </location>
</feature>
<reference evidence="11 12" key="1">
    <citation type="journal article" date="2019" name="Int. J. Syst. Evol. Microbiol.">
        <title>The Global Catalogue of Microorganisms (GCM) 10K type strain sequencing project: providing services to taxonomists for standard genome sequencing and annotation.</title>
        <authorList>
            <consortium name="The Broad Institute Genomics Platform"/>
            <consortium name="The Broad Institute Genome Sequencing Center for Infectious Disease"/>
            <person name="Wu L."/>
            <person name="Ma J."/>
        </authorList>
    </citation>
    <scope>NUCLEOTIDE SEQUENCE [LARGE SCALE GENOMIC DNA]</scope>
    <source>
        <strain evidence="11 12">CGMCC 1.10390</strain>
    </source>
</reference>
<dbReference type="InterPro" id="IPR004869">
    <property type="entry name" value="MMPL_dom"/>
</dbReference>
<feature type="transmembrane region" description="Helical" evidence="9">
    <location>
        <begin position="557"/>
        <end position="579"/>
    </location>
</feature>
<evidence type="ECO:0000313" key="12">
    <source>
        <dbReference type="Proteomes" id="UP001597034"/>
    </source>
</evidence>
<comment type="caution">
    <text evidence="11">The sequence shown here is derived from an EMBL/GenBank/DDBJ whole genome shotgun (WGS) entry which is preliminary data.</text>
</comment>
<feature type="transmembrane region" description="Helical" evidence="9">
    <location>
        <begin position="917"/>
        <end position="937"/>
    </location>
</feature>
<dbReference type="Proteomes" id="UP001597034">
    <property type="component" value="Unassembled WGS sequence"/>
</dbReference>
<evidence type="ECO:0000256" key="9">
    <source>
        <dbReference type="SAM" id="Phobius"/>
    </source>
</evidence>
<dbReference type="Gene3D" id="6.10.250.370">
    <property type="match status" value="1"/>
</dbReference>
<feature type="transmembrane region" description="Helical" evidence="9">
    <location>
        <begin position="428"/>
        <end position="447"/>
    </location>
</feature>
<feature type="domain" description="SSD" evidence="10">
    <location>
        <begin position="856"/>
        <end position="1016"/>
    </location>
</feature>
<dbReference type="InterPro" id="IPR050545">
    <property type="entry name" value="Mycobact_MmpL"/>
</dbReference>
<evidence type="ECO:0000256" key="3">
    <source>
        <dbReference type="ARBA" id="ARBA00022475"/>
    </source>
</evidence>
<proteinExistence type="inferred from homology"/>
<feature type="transmembrane region" description="Helical" evidence="9">
    <location>
        <begin position="621"/>
        <end position="640"/>
    </location>
</feature>
<feature type="transmembrane region" description="Helical" evidence="9">
    <location>
        <begin position="861"/>
        <end position="880"/>
    </location>
</feature>
<feature type="transmembrane region" description="Helical" evidence="9">
    <location>
        <begin position="991"/>
        <end position="1017"/>
    </location>
</feature>
<evidence type="ECO:0000256" key="1">
    <source>
        <dbReference type="ARBA" id="ARBA00004651"/>
    </source>
</evidence>
<evidence type="ECO:0000256" key="7">
    <source>
        <dbReference type="SAM" id="Coils"/>
    </source>
</evidence>
<keyword evidence="3" id="KW-1003">Cell membrane</keyword>
<dbReference type="PANTHER" id="PTHR33406:SF6">
    <property type="entry name" value="MEMBRANE PROTEIN YDGH-RELATED"/>
    <property type="match status" value="1"/>
</dbReference>
<dbReference type="RefSeq" id="WP_256398274.1">
    <property type="nucleotide sequence ID" value="NZ_JANHJR010000001.1"/>
</dbReference>